<dbReference type="PANTHER" id="PTHR46832:SF1">
    <property type="entry name" value="5'-METHYLTHIOADENOSINE_S-ADENOSYLHOMOCYSTEINE NUCLEOSIDASE"/>
    <property type="match status" value="1"/>
</dbReference>
<evidence type="ECO:0000313" key="2">
    <source>
        <dbReference type="Proteomes" id="UP001164420"/>
    </source>
</evidence>
<dbReference type="Proteomes" id="UP001164420">
    <property type="component" value="Unassembled WGS sequence"/>
</dbReference>
<proteinExistence type="predicted"/>
<dbReference type="RefSeq" id="WP_260784966.1">
    <property type="nucleotide sequence ID" value="NZ_JAOCQI010000003.1"/>
</dbReference>
<accession>A0ABT2LCG0</accession>
<gene>
    <name evidence="1" type="ORF">N5J06_18715</name>
</gene>
<keyword evidence="2" id="KW-1185">Reference proteome</keyword>
<organism evidence="1 2">
    <name type="scientific">Ralstonia mojiangensis</name>
    <dbReference type="NCBI Taxonomy" id="2953895"/>
    <lineage>
        <taxon>Bacteria</taxon>
        <taxon>Pseudomonadati</taxon>
        <taxon>Pseudomonadota</taxon>
        <taxon>Betaproteobacteria</taxon>
        <taxon>Burkholderiales</taxon>
        <taxon>Burkholderiaceae</taxon>
        <taxon>Ralstonia</taxon>
    </lineage>
</organism>
<protein>
    <submittedName>
        <fullName evidence="1">Effector-associated domain EAD1-containing protein</fullName>
    </submittedName>
</protein>
<dbReference type="Gene3D" id="3.40.50.1580">
    <property type="entry name" value="Nucleoside phosphorylase domain"/>
    <property type="match status" value="1"/>
</dbReference>
<dbReference type="EMBL" id="JAOCQI010000003">
    <property type="protein sequence ID" value="MCT7313010.1"/>
    <property type="molecule type" value="Genomic_DNA"/>
</dbReference>
<name>A0ABT2LCG0_9RALS</name>
<evidence type="ECO:0000313" key="1">
    <source>
        <dbReference type="EMBL" id="MCT7313010.1"/>
    </source>
</evidence>
<dbReference type="InterPro" id="IPR035994">
    <property type="entry name" value="Nucleoside_phosphorylase_sf"/>
</dbReference>
<reference evidence="1 2" key="1">
    <citation type="journal article" date="2023" name="Front. Microbiol.">
        <title>Ralstonia chuxiongensis sp. nov., Ralstonia mojiangensis sp. nov., and Ralstonia soli sp. nov., isolated from tobacco fields, are three novel species in the family Burkholderiaceae.</title>
        <authorList>
            <person name="Lu C.H."/>
            <person name="Zhang Y.Y."/>
            <person name="Jiang N."/>
            <person name="Chen W."/>
            <person name="Shao X."/>
            <person name="Zhao Z.M."/>
            <person name="Lu W.L."/>
            <person name="Hu X."/>
            <person name="Xi Y.X."/>
            <person name="Zou S.Y."/>
            <person name="Wei Q.J."/>
            <person name="Lin Z.L."/>
            <person name="Gong L."/>
            <person name="Gai X.T."/>
            <person name="Zhang L.Q."/>
            <person name="Li J.Y."/>
            <person name="Jin Y."/>
            <person name="Xia Z.Y."/>
        </authorList>
    </citation>
    <scope>NUCLEOTIDE SEQUENCE [LARGE SCALE GENOMIC DNA]</scope>
    <source>
        <strain evidence="1 2">22TCJT01-1</strain>
    </source>
</reference>
<dbReference type="PANTHER" id="PTHR46832">
    <property type="entry name" value="5'-METHYLTHIOADENOSINE/S-ADENOSYLHOMOCYSTEINE NUCLEOSIDASE"/>
    <property type="match status" value="1"/>
</dbReference>
<sequence length="446" mass="48818">MDTNRSINTDHVDVLILCALSDEYREVLNVRDGIVSPGWSEKTTDQGWQTAEAQFSAASGRQIRIVASFCAFMGAAHALTTLNHLLSKHPSRCVAMTGICGGRRGKVSLGDVIFADRLYSYDSGKIVVEDGAQHFQGDALQYHPPAVWLQRMQTVASSSPGAWIDARPALTLEAQEDWALQCLLDGVKPQTHPDVKSACPDWPEVVSRLWKRKWLDKDGEITDGGTEYAKQVRLQYGTAGVPTASFKVHVAPLATGSAVIEDAGIFPRLANSMRKVLGIDMEASALAVAGEFADVPVIVAKGVSDYGDPYKDDRYRHFAARAAAEYMISLMRQSVDLLRSEEKLASAHARAYGSTPVSPHGGIPRDLLELMADQYPDVRDARALWTRAGGKAGQVEFAGRPFDMWQRLWTLSEQGAAARPAALLREVLMDIPENEIVHRYLADLGS</sequence>
<dbReference type="SUPFAM" id="SSF53167">
    <property type="entry name" value="Purine and uridine phosphorylases"/>
    <property type="match status" value="1"/>
</dbReference>
<comment type="caution">
    <text evidence="1">The sequence shown here is derived from an EMBL/GenBank/DDBJ whole genome shotgun (WGS) entry which is preliminary data.</text>
</comment>